<dbReference type="InterPro" id="IPR044146">
    <property type="entry name" value="S1_Tex"/>
</dbReference>
<dbReference type="InterPro" id="IPR012337">
    <property type="entry name" value="RNaseH-like_sf"/>
</dbReference>
<dbReference type="SUPFAM" id="SSF53098">
    <property type="entry name" value="Ribonuclease H-like"/>
    <property type="match status" value="1"/>
</dbReference>
<organism evidence="3">
    <name type="scientific">Anaerococcus vaginalis</name>
    <dbReference type="NCBI Taxonomy" id="33037"/>
    <lineage>
        <taxon>Bacteria</taxon>
        <taxon>Bacillati</taxon>
        <taxon>Bacillota</taxon>
        <taxon>Tissierellia</taxon>
        <taxon>Tissierellales</taxon>
        <taxon>Peptoniphilaceae</taxon>
        <taxon>Anaerococcus</taxon>
    </lineage>
</organism>
<reference evidence="3" key="1">
    <citation type="submission" date="2019-11" db="EMBL/GenBank/DDBJ databases">
        <authorList>
            <person name="Feng L."/>
        </authorList>
    </citation>
    <scope>NUCLEOTIDE SEQUENCE</scope>
    <source>
        <strain evidence="3">AvaginalisLFYP127</strain>
    </source>
</reference>
<accession>A0A6N2QZ73</accession>
<dbReference type="InterPro" id="IPR012340">
    <property type="entry name" value="NA-bd_OB-fold"/>
</dbReference>
<feature type="domain" description="S1 motif" evidence="2">
    <location>
        <begin position="622"/>
        <end position="691"/>
    </location>
</feature>
<name>A0A6N2QZ73_9FIRM</name>
<dbReference type="GO" id="GO:0005737">
    <property type="term" value="C:cytoplasm"/>
    <property type="evidence" value="ECO:0007669"/>
    <property type="project" value="UniProtKB-ARBA"/>
</dbReference>
<dbReference type="InterPro" id="IPR055179">
    <property type="entry name" value="Tex-like_central_region"/>
</dbReference>
<dbReference type="InterPro" id="IPR050437">
    <property type="entry name" value="Ribos_protein_bS1-like"/>
</dbReference>
<dbReference type="Pfam" id="PF16921">
    <property type="entry name" value="Tex_YqgF"/>
    <property type="match status" value="1"/>
</dbReference>
<dbReference type="GO" id="GO:0003735">
    <property type="term" value="F:structural constituent of ribosome"/>
    <property type="evidence" value="ECO:0007669"/>
    <property type="project" value="TreeGrafter"/>
</dbReference>
<dbReference type="InterPro" id="IPR041692">
    <property type="entry name" value="HHH_9"/>
</dbReference>
<dbReference type="Pfam" id="PF22706">
    <property type="entry name" value="Tex_central_region"/>
    <property type="match status" value="1"/>
</dbReference>
<dbReference type="SUPFAM" id="SSF50249">
    <property type="entry name" value="Nucleic acid-binding proteins"/>
    <property type="match status" value="1"/>
</dbReference>
<dbReference type="Pfam" id="PF17674">
    <property type="entry name" value="HHH_9"/>
    <property type="match status" value="1"/>
</dbReference>
<sequence length="696" mass="79086">MEISKILSDELNINQKSIDEVIKLLDEGSTVAFIARYRKEKTGGLKDTEIRDIESGLTRLRNFEKRKEEILTSLENQEKLDDELKEKIEKAKTLTELEDIYAPFKKKRKTRADKAKELGLMELLDEILMNATSEEEGLELAKKYIKEGVEDEVDAINKSLDILAEDVANNIEAKNIIRRDGLVRARILAEKKEDEDLIYENYYGFDEKIKNLKPFQILALNRAEKNNDLTVKLEFTDNYNLTLIKNLYKSNNDYTESLIKKAIEDSYKRLLIPTITTEIKNKLTENAENESIKVFSKNLKPYILQRPIKDKNIIGLDPGFRTGCKVAVIDKHGKYLDQAVIYPVKPHSKEKESIEILKNLISKYDVDIIALGNATASRETEIVVNKLLKEVDGVSYAIVNEAGASVYSASKLGEEEFPNLDVTIRGAVSMARRLQDPMAELVKIDPKHLGVGQYQHDINQKKLDDELEKVVEDSVNEVGVNINNASYKLLSYVSGLNLNLAKRIEEDFKNGAIKERKDLKKVKGLGDKTYKMAAGFLRFPDSPNFLDNTAVHPESYKIAKKLVDYNLDEIDLEKCADELEVGVLTLKDIIEELKKPGRDPRDELPEVVTKSEILSIDDLNEGDILEGTVRNITEFGCFVDIGVEIDGLVHISNMSDKFIKDPNEIVTNSDIIKVKVIEIDKKRERIGLSMKNLKEK</sequence>
<dbReference type="FunFam" id="1.10.10.650:FF:000001">
    <property type="entry name" value="S1 RNA-binding domain 1"/>
    <property type="match status" value="1"/>
</dbReference>
<proteinExistence type="predicted"/>
<dbReference type="Gene3D" id="2.40.50.140">
    <property type="entry name" value="Nucleic acid-binding proteins"/>
    <property type="match status" value="1"/>
</dbReference>
<dbReference type="CDD" id="cd05685">
    <property type="entry name" value="S1_Tex"/>
    <property type="match status" value="1"/>
</dbReference>
<dbReference type="Gene3D" id="3.30.420.140">
    <property type="entry name" value="YqgF/RNase H-like domain"/>
    <property type="match status" value="1"/>
</dbReference>
<dbReference type="Gene3D" id="1.10.150.310">
    <property type="entry name" value="Tex RuvX-like domain-like"/>
    <property type="match status" value="1"/>
</dbReference>
<dbReference type="Pfam" id="PF00575">
    <property type="entry name" value="S1"/>
    <property type="match status" value="1"/>
</dbReference>
<dbReference type="InterPro" id="IPR023323">
    <property type="entry name" value="Tex-like_dom_sf"/>
</dbReference>
<dbReference type="Gene3D" id="1.10.3500.10">
    <property type="entry name" value="Tex N-terminal region-like"/>
    <property type="match status" value="1"/>
</dbReference>
<dbReference type="InterPro" id="IPR018974">
    <property type="entry name" value="Tex-like_N"/>
</dbReference>
<dbReference type="InterPro" id="IPR010994">
    <property type="entry name" value="RuvA_2-like"/>
</dbReference>
<dbReference type="PANTHER" id="PTHR10724:SF10">
    <property type="entry name" value="S1 RNA-BINDING DOMAIN-CONTAINING PROTEIN 1"/>
    <property type="match status" value="1"/>
</dbReference>
<dbReference type="InterPro" id="IPR003029">
    <property type="entry name" value="S1_domain"/>
</dbReference>
<feature type="coiled-coil region" evidence="1">
    <location>
        <begin position="60"/>
        <end position="97"/>
    </location>
</feature>
<dbReference type="PANTHER" id="PTHR10724">
    <property type="entry name" value="30S RIBOSOMAL PROTEIN S1"/>
    <property type="match status" value="1"/>
</dbReference>
<dbReference type="AlphaFoldDB" id="A0A6N2QZ73"/>
<evidence type="ECO:0000259" key="2">
    <source>
        <dbReference type="PROSITE" id="PS50126"/>
    </source>
</evidence>
<dbReference type="Gene3D" id="1.10.10.650">
    <property type="entry name" value="RuvA domain 2-like"/>
    <property type="match status" value="1"/>
</dbReference>
<dbReference type="RefSeq" id="WP_156328364.1">
    <property type="nucleotide sequence ID" value="NZ_CACRSW010000001.1"/>
</dbReference>
<dbReference type="InterPro" id="IPR023319">
    <property type="entry name" value="Tex-like_HTH_dom_sf"/>
</dbReference>
<dbReference type="GO" id="GO:0006412">
    <property type="term" value="P:translation"/>
    <property type="evidence" value="ECO:0007669"/>
    <property type="project" value="TreeGrafter"/>
</dbReference>
<dbReference type="Pfam" id="PF09371">
    <property type="entry name" value="Tex_N"/>
    <property type="match status" value="1"/>
</dbReference>
<dbReference type="SMART" id="SM00316">
    <property type="entry name" value="S1"/>
    <property type="match status" value="1"/>
</dbReference>
<dbReference type="GO" id="GO:0003729">
    <property type="term" value="F:mRNA binding"/>
    <property type="evidence" value="ECO:0007669"/>
    <property type="project" value="TreeGrafter"/>
</dbReference>
<dbReference type="Pfam" id="PF12836">
    <property type="entry name" value="HHH_3"/>
    <property type="match status" value="1"/>
</dbReference>
<dbReference type="SMART" id="SM00732">
    <property type="entry name" value="YqgFc"/>
    <property type="match status" value="1"/>
</dbReference>
<dbReference type="GO" id="GO:0005840">
    <property type="term" value="C:ribosome"/>
    <property type="evidence" value="ECO:0007669"/>
    <property type="project" value="UniProtKB-KW"/>
</dbReference>
<dbReference type="InterPro" id="IPR037027">
    <property type="entry name" value="YqgF/RNaseH-like_dom_sf"/>
</dbReference>
<keyword evidence="1" id="KW-0175">Coiled coil</keyword>
<dbReference type="GO" id="GO:0006139">
    <property type="term" value="P:nucleobase-containing compound metabolic process"/>
    <property type="evidence" value="ECO:0007669"/>
    <property type="project" value="InterPro"/>
</dbReference>
<dbReference type="FunFam" id="2.40.50.140:FF:000051">
    <property type="entry name" value="RNA-binding transcriptional accessory protein"/>
    <property type="match status" value="1"/>
</dbReference>
<dbReference type="SUPFAM" id="SSF47781">
    <property type="entry name" value="RuvA domain 2-like"/>
    <property type="match status" value="2"/>
</dbReference>
<dbReference type="InterPro" id="IPR006641">
    <property type="entry name" value="YqgF/RNaseH-like_dom"/>
</dbReference>
<dbReference type="PROSITE" id="PS50126">
    <property type="entry name" value="S1"/>
    <property type="match status" value="1"/>
</dbReference>
<dbReference type="SUPFAM" id="SSF158832">
    <property type="entry name" value="Tex N-terminal region-like"/>
    <property type="match status" value="1"/>
</dbReference>
<dbReference type="InterPro" id="IPR032639">
    <property type="entry name" value="Tex_YqgF"/>
</dbReference>
<evidence type="ECO:0000313" key="3">
    <source>
        <dbReference type="EMBL" id="VYS73892.1"/>
    </source>
</evidence>
<evidence type="ECO:0000256" key="1">
    <source>
        <dbReference type="SAM" id="Coils"/>
    </source>
</evidence>
<keyword evidence="3" id="KW-0687">Ribonucleoprotein</keyword>
<dbReference type="FunFam" id="3.30.420.140:FF:000001">
    <property type="entry name" value="RNA-binding transcriptional accessory protein"/>
    <property type="match status" value="1"/>
</dbReference>
<gene>
    <name evidence="3" type="primary">rps1_1</name>
    <name evidence="3" type="ORF">AVLFYP127_00112</name>
</gene>
<protein>
    <submittedName>
        <fullName evidence="3">30S ribosomal protein S1</fullName>
    </submittedName>
</protein>
<keyword evidence="3" id="KW-0689">Ribosomal protein</keyword>
<dbReference type="EMBL" id="CACRSW010000001">
    <property type="protein sequence ID" value="VYS73892.1"/>
    <property type="molecule type" value="Genomic_DNA"/>
</dbReference>